<reference evidence="8" key="2">
    <citation type="submission" date="2018-05" db="EMBL/GenBank/DDBJ databases">
        <title>OgluRS3 (Oryza glumaepatula Reference Sequence Version 3).</title>
        <authorList>
            <person name="Zhang J."/>
            <person name="Kudrna D."/>
            <person name="Lee S."/>
            <person name="Talag J."/>
            <person name="Welchert J."/>
            <person name="Wing R.A."/>
        </authorList>
    </citation>
    <scope>NUCLEOTIDE SEQUENCE [LARGE SCALE GENOMIC DNA]</scope>
</reference>
<feature type="domain" description="EamA" evidence="7">
    <location>
        <begin position="34"/>
        <end position="169"/>
    </location>
</feature>
<dbReference type="eggNOG" id="ENOG502QSBZ">
    <property type="taxonomic scope" value="Eukaryota"/>
</dbReference>
<dbReference type="GO" id="GO:0016020">
    <property type="term" value="C:membrane"/>
    <property type="evidence" value="ECO:0007669"/>
    <property type="project" value="UniProtKB-SubCell"/>
</dbReference>
<dbReference type="InterPro" id="IPR037185">
    <property type="entry name" value="EmrE-like"/>
</dbReference>
<feature type="transmembrane region" description="Helical" evidence="6">
    <location>
        <begin position="227"/>
        <end position="247"/>
    </location>
</feature>
<dbReference type="Gramene" id="OGLUM08G14750.1">
    <property type="protein sequence ID" value="OGLUM08G14750.1"/>
    <property type="gene ID" value="OGLUM08G14750"/>
</dbReference>
<evidence type="ECO:0000256" key="3">
    <source>
        <dbReference type="ARBA" id="ARBA00022692"/>
    </source>
</evidence>
<dbReference type="InterPro" id="IPR000620">
    <property type="entry name" value="EamA_dom"/>
</dbReference>
<comment type="similarity">
    <text evidence="2 6">Belongs to the drug/metabolite transporter (DMT) superfamily. Plant drug/metabolite exporter (P-DME) (TC 2.A.7.4) family.</text>
</comment>
<feature type="transmembrane region" description="Helical" evidence="6">
    <location>
        <begin position="318"/>
        <end position="337"/>
    </location>
</feature>
<feature type="transmembrane region" description="Helical" evidence="6">
    <location>
        <begin position="259"/>
        <end position="280"/>
    </location>
</feature>
<reference evidence="8" key="1">
    <citation type="submission" date="2015-04" db="UniProtKB">
        <authorList>
            <consortium name="EnsemblPlants"/>
        </authorList>
    </citation>
    <scope>IDENTIFICATION</scope>
</reference>
<proteinExistence type="inferred from homology"/>
<keyword evidence="9" id="KW-1185">Reference proteome</keyword>
<dbReference type="GO" id="GO:0022857">
    <property type="term" value="F:transmembrane transporter activity"/>
    <property type="evidence" value="ECO:0007669"/>
    <property type="project" value="InterPro"/>
</dbReference>
<evidence type="ECO:0000256" key="4">
    <source>
        <dbReference type="ARBA" id="ARBA00022989"/>
    </source>
</evidence>
<accession>A0A0E0AV43</accession>
<feature type="transmembrane region" description="Helical" evidence="6">
    <location>
        <begin position="54"/>
        <end position="78"/>
    </location>
</feature>
<organism evidence="8">
    <name type="scientific">Oryza glumipatula</name>
    <dbReference type="NCBI Taxonomy" id="40148"/>
    <lineage>
        <taxon>Eukaryota</taxon>
        <taxon>Viridiplantae</taxon>
        <taxon>Streptophyta</taxon>
        <taxon>Embryophyta</taxon>
        <taxon>Tracheophyta</taxon>
        <taxon>Spermatophyta</taxon>
        <taxon>Magnoliopsida</taxon>
        <taxon>Liliopsida</taxon>
        <taxon>Poales</taxon>
        <taxon>Poaceae</taxon>
        <taxon>BOP clade</taxon>
        <taxon>Oryzoideae</taxon>
        <taxon>Oryzeae</taxon>
        <taxon>Oryzinae</taxon>
        <taxon>Oryza</taxon>
    </lineage>
</organism>
<dbReference type="Pfam" id="PF00892">
    <property type="entry name" value="EamA"/>
    <property type="match status" value="2"/>
</dbReference>
<comment type="subcellular location">
    <subcellularLocation>
        <location evidence="1 6">Membrane</location>
        <topology evidence="1 6">Multi-pass membrane protein</topology>
    </subcellularLocation>
</comment>
<evidence type="ECO:0000313" key="9">
    <source>
        <dbReference type="Proteomes" id="UP000026961"/>
    </source>
</evidence>
<feature type="domain" description="EamA" evidence="7">
    <location>
        <begin position="197"/>
        <end position="335"/>
    </location>
</feature>
<dbReference type="InterPro" id="IPR030184">
    <property type="entry name" value="WAT1-related"/>
</dbReference>
<protein>
    <recommendedName>
        <fullName evidence="6">WAT1-related protein</fullName>
    </recommendedName>
</protein>
<dbReference type="AlphaFoldDB" id="A0A0E0AV43"/>
<keyword evidence="5 6" id="KW-0472">Membrane</keyword>
<feature type="transmembrane region" description="Helical" evidence="6">
    <location>
        <begin position="118"/>
        <end position="139"/>
    </location>
</feature>
<feature type="transmembrane region" description="Helical" evidence="6">
    <location>
        <begin position="90"/>
        <end position="112"/>
    </location>
</feature>
<keyword evidence="4 6" id="KW-1133">Transmembrane helix</keyword>
<dbReference type="HOGENOM" id="CLU_025359_3_1_1"/>
<keyword evidence="3 6" id="KW-0812">Transmembrane</keyword>
<dbReference type="Proteomes" id="UP000026961">
    <property type="component" value="Chromosome 8"/>
</dbReference>
<sequence>MDITGAGAMGGGSTAATAAAAAGGGWKTPVSMVLVQLFITGQILLSKVSIGGGMLIFVLLAYNSFFAVVFLLPFALIFERGKWRDMDWGAFGWIFLNAFIGYSVPMSLYYYGLKDTTSSYSVIFLNITPLFTFILSLMFRLEAFKLRSMPGVLKIASILLSIGGTMLISLYKGKSLHLWDSIIQHQNEHKAAANQLRGTILLVGSSFTFACWFLIQSKILKVYPYKYWSSMVTCLVGVFQTALVGIILRRDKSAWEVGWNLNLVTIVYTGALATAGKYILNSWAITKRGPTYPTMFSPLSVVFTVVLDSVLLGNDITTGSLVGTALVIVGLYLFLWAKAREIPKKST</sequence>
<evidence type="ECO:0000313" key="8">
    <source>
        <dbReference type="EnsemblPlants" id="OGLUM08G14750.1"/>
    </source>
</evidence>
<feature type="transmembrane region" description="Helical" evidence="6">
    <location>
        <begin position="196"/>
        <end position="215"/>
    </location>
</feature>
<dbReference type="EnsemblPlants" id="OGLUM08G14750.1">
    <property type="protein sequence ID" value="OGLUM08G14750.1"/>
    <property type="gene ID" value="OGLUM08G14750"/>
</dbReference>
<evidence type="ECO:0000256" key="2">
    <source>
        <dbReference type="ARBA" id="ARBA00007635"/>
    </source>
</evidence>
<feature type="transmembrane region" description="Helical" evidence="6">
    <location>
        <begin position="151"/>
        <end position="171"/>
    </location>
</feature>
<evidence type="ECO:0000256" key="1">
    <source>
        <dbReference type="ARBA" id="ARBA00004141"/>
    </source>
</evidence>
<evidence type="ECO:0000256" key="5">
    <source>
        <dbReference type="ARBA" id="ARBA00023136"/>
    </source>
</evidence>
<dbReference type="SUPFAM" id="SSF103481">
    <property type="entry name" value="Multidrug resistance efflux transporter EmrE"/>
    <property type="match status" value="2"/>
</dbReference>
<dbReference type="PANTHER" id="PTHR31218">
    <property type="entry name" value="WAT1-RELATED PROTEIN"/>
    <property type="match status" value="1"/>
</dbReference>
<evidence type="ECO:0000256" key="6">
    <source>
        <dbReference type="RuleBase" id="RU363077"/>
    </source>
</evidence>
<name>A0A0E0AV43_9ORYZ</name>
<evidence type="ECO:0000259" key="7">
    <source>
        <dbReference type="Pfam" id="PF00892"/>
    </source>
</evidence>
<feature type="transmembrane region" description="Helical" evidence="6">
    <location>
        <begin position="292"/>
        <end position="312"/>
    </location>
</feature>